<dbReference type="Pfam" id="PF26291">
    <property type="entry name" value="SWIB_eIF2D"/>
    <property type="match status" value="1"/>
</dbReference>
<dbReference type="SUPFAM" id="SSF47592">
    <property type="entry name" value="SWIB/MDM2 domain"/>
    <property type="match status" value="1"/>
</dbReference>
<dbReference type="InterPro" id="IPR048247">
    <property type="entry name" value="eIF2D_N"/>
</dbReference>
<feature type="compositionally biased region" description="Polar residues" evidence="11">
    <location>
        <begin position="245"/>
        <end position="258"/>
    </location>
</feature>
<dbReference type="GO" id="GO:0005737">
    <property type="term" value="C:cytoplasm"/>
    <property type="evidence" value="ECO:0007669"/>
    <property type="project" value="UniProtKB-SubCell"/>
</dbReference>
<evidence type="ECO:0000256" key="8">
    <source>
        <dbReference type="ARBA" id="ARBA00022990"/>
    </source>
</evidence>
<dbReference type="SMART" id="SM00359">
    <property type="entry name" value="PUA"/>
    <property type="match status" value="1"/>
</dbReference>
<evidence type="ECO:0000256" key="5">
    <source>
        <dbReference type="ARBA" id="ARBA00022540"/>
    </source>
</evidence>
<gene>
    <name evidence="14" type="ORF">HJG63_004368</name>
</gene>
<dbReference type="Gene3D" id="3.10.400.20">
    <property type="match status" value="1"/>
</dbReference>
<comment type="caution">
    <text evidence="14">The sequence shown here is derived from an EMBL/GenBank/DDBJ whole genome shotgun (WGS) entry which is preliminary data.</text>
</comment>
<dbReference type="Pfam" id="PF17832">
    <property type="entry name" value="Pre-PUA"/>
    <property type="match status" value="1"/>
</dbReference>
<dbReference type="Proteomes" id="UP000593571">
    <property type="component" value="Unassembled WGS sequence"/>
</dbReference>
<dbReference type="SUPFAM" id="SSF88697">
    <property type="entry name" value="PUA domain-like"/>
    <property type="match status" value="1"/>
</dbReference>
<dbReference type="GO" id="GO:0001731">
    <property type="term" value="P:formation of translation preinitiation complex"/>
    <property type="evidence" value="ECO:0007669"/>
    <property type="project" value="InterPro"/>
</dbReference>
<feature type="region of interest" description="Disordered" evidence="11">
    <location>
        <begin position="225"/>
        <end position="258"/>
    </location>
</feature>
<dbReference type="AlphaFoldDB" id="A0A7J8BCP6"/>
<dbReference type="InterPro" id="IPR041366">
    <property type="entry name" value="Pre-PUA"/>
</dbReference>
<dbReference type="GO" id="GO:0003743">
    <property type="term" value="F:translation initiation factor activity"/>
    <property type="evidence" value="ECO:0007669"/>
    <property type="project" value="UniProtKB-KW"/>
</dbReference>
<dbReference type="FunFam" id="3.10.400.20:FF:000002">
    <property type="entry name" value="Eukaryotic translation initiation factor 2D"/>
    <property type="match status" value="1"/>
</dbReference>
<protein>
    <recommendedName>
        <fullName evidence="3">Eukaryotic translation initiation factor 2D</fullName>
    </recommendedName>
    <alternativeName>
        <fullName evidence="10">Ligatin</fullName>
    </alternativeName>
</protein>
<evidence type="ECO:0000256" key="11">
    <source>
        <dbReference type="SAM" id="MobiDB-lite"/>
    </source>
</evidence>
<proteinExistence type="inferred from homology"/>
<organism evidence="14 15">
    <name type="scientific">Rousettus aegyptiacus</name>
    <name type="common">Egyptian fruit bat</name>
    <name type="synonym">Pteropus aegyptiacus</name>
    <dbReference type="NCBI Taxonomy" id="9407"/>
    <lineage>
        <taxon>Eukaryota</taxon>
        <taxon>Metazoa</taxon>
        <taxon>Chordata</taxon>
        <taxon>Craniata</taxon>
        <taxon>Vertebrata</taxon>
        <taxon>Euteleostomi</taxon>
        <taxon>Mammalia</taxon>
        <taxon>Eutheria</taxon>
        <taxon>Laurasiatheria</taxon>
        <taxon>Chiroptera</taxon>
        <taxon>Yinpterochiroptera</taxon>
        <taxon>Pteropodoidea</taxon>
        <taxon>Pteropodidae</taxon>
        <taxon>Rousettinae</taxon>
        <taxon>Rousettus</taxon>
    </lineage>
</organism>
<dbReference type="InterPro" id="IPR039757">
    <property type="entry name" value="EIF2D"/>
</dbReference>
<evidence type="ECO:0000256" key="6">
    <source>
        <dbReference type="ARBA" id="ARBA00022553"/>
    </source>
</evidence>
<dbReference type="InterPro" id="IPR001950">
    <property type="entry name" value="SUI1"/>
</dbReference>
<dbReference type="SUPFAM" id="SSF55159">
    <property type="entry name" value="eIF1-like"/>
    <property type="match status" value="1"/>
</dbReference>
<dbReference type="OrthoDB" id="199771at2759"/>
<dbReference type="CDD" id="cd21156">
    <property type="entry name" value="PUA_eIF2d-like"/>
    <property type="match status" value="1"/>
</dbReference>
<sequence length="579" mass="63903">MFAKAFRVKSNTAIKGSDRRKLRADVTAAFPTLGTDQVSELVPGKEELNIVKLYAHRGDAVIVYVSGGNPILFELEKNLYPTVYTLWSYPDLLPTFTTWPLVLEKLVGGADLMLPGLVVPPAGLPQVQKGDLCAITLVGNRAPVAIGVAAMSTSEMLTSGLKGRGFSVLHTYQDHLWRSGDKSSPPSVAPLALDPLDLSEEKGSSHADPILQGDMRHLALEGVEEENGEVQQMHGKKTPSEASEDTSVGGLNSDPTDSKTLQEQMDELLQRCFLHALKCRVKKADLPLLTSTFLGSHMFSCCPEGRQLDVKKSSYKKLSKFLQQMQQEQIIQVKELSKGVESIVAVDWKHPRITSFVIPEPVQEGSREQPYHPPDIKPLYCVPASMTLLFQESGHKKGSVLEGGEVRTIIINYAKKNDLVDAHNKNLVKLDPILCDCILEKSEQHTDMKLPWDSLLTRCLEKLQPAYQVTFPGQEPIVKKGKICPIDITLAQRASNKKVTVVRNLEAYGLDPWTVAAILQQRCQASTTVTPAPGAKDSLQVQIQGNQVHHLGRLLLEEYHLPRKHIQGLEKAPKPGKKK</sequence>
<dbReference type="PROSITE" id="PS50890">
    <property type="entry name" value="PUA"/>
    <property type="match status" value="1"/>
</dbReference>
<dbReference type="PANTHER" id="PTHR12217:SF4">
    <property type="entry name" value="EUKARYOTIC TRANSLATION INITIATION FACTOR 2D"/>
    <property type="match status" value="1"/>
</dbReference>
<accession>A0A7J8BCP6</accession>
<dbReference type="InterPro" id="IPR048248">
    <property type="entry name" value="PUA_eIF2d-like"/>
</dbReference>
<keyword evidence="4" id="KW-0963">Cytoplasm</keyword>
<evidence type="ECO:0000313" key="15">
    <source>
        <dbReference type="Proteomes" id="UP000593571"/>
    </source>
</evidence>
<keyword evidence="15" id="KW-1185">Reference proteome</keyword>
<keyword evidence="8" id="KW-0007">Acetylation</keyword>
<dbReference type="FunFam" id="3.30.780.10:FF:000007">
    <property type="entry name" value="Putative eukaryotic translation initiation factor 2d"/>
    <property type="match status" value="1"/>
</dbReference>
<comment type="similarity">
    <text evidence="2">Belongs to the eIF2D family.</text>
</comment>
<dbReference type="InterPro" id="IPR039759">
    <property type="entry name" value="eIF2D_SUI1"/>
</dbReference>
<dbReference type="InterPro" id="IPR003121">
    <property type="entry name" value="SWIB_MDM2_domain"/>
</dbReference>
<evidence type="ECO:0000256" key="4">
    <source>
        <dbReference type="ARBA" id="ARBA00022490"/>
    </source>
</evidence>
<evidence type="ECO:0000256" key="10">
    <source>
        <dbReference type="ARBA" id="ARBA00030186"/>
    </source>
</evidence>
<feature type="domain" description="DM2" evidence="13">
    <location>
        <begin position="378"/>
        <end position="462"/>
    </location>
</feature>
<dbReference type="InterPro" id="IPR002478">
    <property type="entry name" value="PUA"/>
</dbReference>
<dbReference type="PANTHER" id="PTHR12217">
    <property type="entry name" value="EUKARYOTIC TRANSLATION INITIATION FACTOR 2D"/>
    <property type="match status" value="1"/>
</dbReference>
<evidence type="ECO:0000256" key="9">
    <source>
        <dbReference type="ARBA" id="ARBA00025522"/>
    </source>
</evidence>
<dbReference type="EMBL" id="JACASE010000017">
    <property type="protein sequence ID" value="KAF6396607.1"/>
    <property type="molecule type" value="Genomic_DNA"/>
</dbReference>
<dbReference type="PROSITE" id="PS50296">
    <property type="entry name" value="SUI1"/>
    <property type="match status" value="1"/>
</dbReference>
<keyword evidence="5 14" id="KW-0396">Initiation factor</keyword>
<dbReference type="GO" id="GO:0003723">
    <property type="term" value="F:RNA binding"/>
    <property type="evidence" value="ECO:0007669"/>
    <property type="project" value="InterPro"/>
</dbReference>
<dbReference type="InterPro" id="IPR057429">
    <property type="entry name" value="WH_eIF2D"/>
</dbReference>
<evidence type="ECO:0000256" key="7">
    <source>
        <dbReference type="ARBA" id="ARBA00022917"/>
    </source>
</evidence>
<comment type="function">
    <text evidence="9">Translation initiation factor that is able to deliver tRNA to the P-site of the eukaryotic ribosome in a GTP-independent manner. The binding of Met-tRNA(I) occurs after the AUG codon finds its position in the P-site of 40S ribosomes, the situation that takes place during initiation complex formation on some specific RNAs. Its activity in tRNA binding with 40S subunits does not require the presence of the aminoacyl moiety. Possesses the unique ability to deliver non-Met (elongator) tRNAs into the P-site of the 40S subunit. In addition to its role in initiation, can promote release of deacylated tRNA and mRNA from recycled 40S subunits following ABCE1-mediated dissociation of post-termination ribosomal complexes into subunits.</text>
</comment>
<evidence type="ECO:0000256" key="1">
    <source>
        <dbReference type="ARBA" id="ARBA00004496"/>
    </source>
</evidence>
<dbReference type="InterPro" id="IPR036885">
    <property type="entry name" value="SWIB_MDM2_dom_sf"/>
</dbReference>
<evidence type="ECO:0000259" key="13">
    <source>
        <dbReference type="PROSITE" id="PS51925"/>
    </source>
</evidence>
<dbReference type="InterPro" id="IPR036877">
    <property type="entry name" value="SUI1_dom_sf"/>
</dbReference>
<name>A0A7J8BCP6_ROUAE</name>
<comment type="subcellular location">
    <subcellularLocation>
        <location evidence="1">Cytoplasm</location>
    </subcellularLocation>
</comment>
<dbReference type="KEGG" id="ray:107502225"/>
<dbReference type="CDD" id="cd11610">
    <property type="entry name" value="eIF2D_N"/>
    <property type="match status" value="1"/>
</dbReference>
<dbReference type="Pfam" id="PF01253">
    <property type="entry name" value="SUI1"/>
    <property type="match status" value="1"/>
</dbReference>
<keyword evidence="6" id="KW-0597">Phosphoprotein</keyword>
<reference evidence="14 15" key="1">
    <citation type="journal article" date="2020" name="Nature">
        <title>Six reference-quality genomes reveal evolution of bat adaptations.</title>
        <authorList>
            <person name="Jebb D."/>
            <person name="Huang Z."/>
            <person name="Pippel M."/>
            <person name="Hughes G.M."/>
            <person name="Lavrichenko K."/>
            <person name="Devanna P."/>
            <person name="Winkler S."/>
            <person name="Jermiin L.S."/>
            <person name="Skirmuntt E.C."/>
            <person name="Katzourakis A."/>
            <person name="Burkitt-Gray L."/>
            <person name="Ray D.A."/>
            <person name="Sullivan K.A.M."/>
            <person name="Roscito J.G."/>
            <person name="Kirilenko B.M."/>
            <person name="Davalos L.M."/>
            <person name="Corthals A.P."/>
            <person name="Power M.L."/>
            <person name="Jones G."/>
            <person name="Ransome R.D."/>
            <person name="Dechmann D.K.N."/>
            <person name="Locatelli A.G."/>
            <person name="Puechmaille S.J."/>
            <person name="Fedrigo O."/>
            <person name="Jarvis E.D."/>
            <person name="Hiller M."/>
            <person name="Vernes S.C."/>
            <person name="Myers E.W."/>
            <person name="Teeling E.C."/>
        </authorList>
    </citation>
    <scope>NUCLEOTIDE SEQUENCE [LARGE SCALE GENOMIC DNA]</scope>
    <source>
        <strain evidence="14">MRouAeg1</strain>
        <tissue evidence="14">Muscle</tissue>
    </source>
</reference>
<feature type="domain" description="SUI1" evidence="12">
    <location>
        <begin position="486"/>
        <end position="559"/>
    </location>
</feature>
<evidence type="ECO:0000256" key="2">
    <source>
        <dbReference type="ARBA" id="ARBA00010359"/>
    </source>
</evidence>
<dbReference type="Pfam" id="PF25304">
    <property type="entry name" value="WHD_eIF2D"/>
    <property type="match status" value="1"/>
</dbReference>
<dbReference type="CDD" id="cd11608">
    <property type="entry name" value="eIF2D_C"/>
    <property type="match status" value="1"/>
</dbReference>
<evidence type="ECO:0000256" key="3">
    <source>
        <dbReference type="ARBA" id="ARBA00013816"/>
    </source>
</evidence>
<dbReference type="Pfam" id="PF26292">
    <property type="entry name" value="PUA_elF2D"/>
    <property type="match status" value="1"/>
</dbReference>
<dbReference type="PROSITE" id="PS51925">
    <property type="entry name" value="SWIB_MDM2"/>
    <property type="match status" value="1"/>
</dbReference>
<keyword evidence="7" id="KW-0648">Protein biosynthesis</keyword>
<dbReference type="InterPro" id="IPR058886">
    <property type="entry name" value="SWIB_eIF2D"/>
</dbReference>
<evidence type="ECO:0000313" key="14">
    <source>
        <dbReference type="EMBL" id="KAF6396607.1"/>
    </source>
</evidence>
<evidence type="ECO:0000259" key="12">
    <source>
        <dbReference type="PROSITE" id="PS50296"/>
    </source>
</evidence>
<dbReference type="InterPro" id="IPR015947">
    <property type="entry name" value="PUA-like_sf"/>
</dbReference>
<dbReference type="Gene3D" id="3.30.780.10">
    <property type="entry name" value="SUI1-like domain"/>
    <property type="match status" value="1"/>
</dbReference>